<dbReference type="Proteomes" id="UP000318741">
    <property type="component" value="Chromosome"/>
</dbReference>
<proteinExistence type="predicted"/>
<dbReference type="KEGG" id="acaf:CA12_07160"/>
<protein>
    <submittedName>
        <fullName evidence="2">Uncharacterized protein</fullName>
    </submittedName>
</protein>
<keyword evidence="3" id="KW-1185">Reference proteome</keyword>
<feature type="region of interest" description="Disordered" evidence="1">
    <location>
        <begin position="1"/>
        <end position="30"/>
    </location>
</feature>
<evidence type="ECO:0000313" key="2">
    <source>
        <dbReference type="EMBL" id="QDT14640.1"/>
    </source>
</evidence>
<evidence type="ECO:0000313" key="3">
    <source>
        <dbReference type="Proteomes" id="UP000318741"/>
    </source>
</evidence>
<accession>A0A517P5I7</accession>
<gene>
    <name evidence="2" type="ORF">CA12_07160</name>
</gene>
<organism evidence="2 3">
    <name type="scientific">Alienimonas californiensis</name>
    <dbReference type="NCBI Taxonomy" id="2527989"/>
    <lineage>
        <taxon>Bacteria</taxon>
        <taxon>Pseudomonadati</taxon>
        <taxon>Planctomycetota</taxon>
        <taxon>Planctomycetia</taxon>
        <taxon>Planctomycetales</taxon>
        <taxon>Planctomycetaceae</taxon>
        <taxon>Alienimonas</taxon>
    </lineage>
</organism>
<dbReference type="RefSeq" id="WP_145357514.1">
    <property type="nucleotide sequence ID" value="NZ_CP036265.1"/>
</dbReference>
<name>A0A517P5I7_9PLAN</name>
<dbReference type="EMBL" id="CP036265">
    <property type="protein sequence ID" value="QDT14640.1"/>
    <property type="molecule type" value="Genomic_DNA"/>
</dbReference>
<evidence type="ECO:0000256" key="1">
    <source>
        <dbReference type="SAM" id="MobiDB-lite"/>
    </source>
</evidence>
<dbReference type="AlphaFoldDB" id="A0A517P5I7"/>
<sequence>MSDAPAPIVTPAAMTRERAERAAAAGGSRVRSSVRLWCGVRRRMRAGLRAEFPDDTPAETDRRLVERLRSVRNFRERHIYRPAPPDPEWTAFCLERGVKA</sequence>
<reference evidence="2 3" key="1">
    <citation type="submission" date="2019-02" db="EMBL/GenBank/DDBJ databases">
        <title>Deep-cultivation of Planctomycetes and their phenomic and genomic characterization uncovers novel biology.</title>
        <authorList>
            <person name="Wiegand S."/>
            <person name="Jogler M."/>
            <person name="Boedeker C."/>
            <person name="Pinto D."/>
            <person name="Vollmers J."/>
            <person name="Rivas-Marin E."/>
            <person name="Kohn T."/>
            <person name="Peeters S.H."/>
            <person name="Heuer A."/>
            <person name="Rast P."/>
            <person name="Oberbeckmann S."/>
            <person name="Bunk B."/>
            <person name="Jeske O."/>
            <person name="Meyerdierks A."/>
            <person name="Storesund J.E."/>
            <person name="Kallscheuer N."/>
            <person name="Luecker S."/>
            <person name="Lage O.M."/>
            <person name="Pohl T."/>
            <person name="Merkel B.J."/>
            <person name="Hornburger P."/>
            <person name="Mueller R.-W."/>
            <person name="Bruemmer F."/>
            <person name="Labrenz M."/>
            <person name="Spormann A.M."/>
            <person name="Op den Camp H."/>
            <person name="Overmann J."/>
            <person name="Amann R."/>
            <person name="Jetten M.S.M."/>
            <person name="Mascher T."/>
            <person name="Medema M.H."/>
            <person name="Devos D.P."/>
            <person name="Kaster A.-K."/>
            <person name="Ovreas L."/>
            <person name="Rohde M."/>
            <person name="Galperin M.Y."/>
            <person name="Jogler C."/>
        </authorList>
    </citation>
    <scope>NUCLEOTIDE SEQUENCE [LARGE SCALE GENOMIC DNA]</scope>
    <source>
        <strain evidence="2 3">CA12</strain>
    </source>
</reference>